<evidence type="ECO:0000313" key="2">
    <source>
        <dbReference type="Proteomes" id="UP001596039"/>
    </source>
</evidence>
<comment type="caution">
    <text evidence="1">The sequence shown here is derived from an EMBL/GenBank/DDBJ whole genome shotgun (WGS) entry which is preliminary data.</text>
</comment>
<proteinExistence type="predicted"/>
<gene>
    <name evidence="1" type="ORF">ACFPJ4_07380</name>
</gene>
<organism evidence="1 2">
    <name type="scientific">Lysinimonas soli</name>
    <dbReference type="NCBI Taxonomy" id="1074233"/>
    <lineage>
        <taxon>Bacteria</taxon>
        <taxon>Bacillati</taxon>
        <taxon>Actinomycetota</taxon>
        <taxon>Actinomycetes</taxon>
        <taxon>Micrococcales</taxon>
        <taxon>Microbacteriaceae</taxon>
        <taxon>Lysinimonas</taxon>
    </lineage>
</organism>
<evidence type="ECO:0008006" key="3">
    <source>
        <dbReference type="Google" id="ProtNLM"/>
    </source>
</evidence>
<name>A0ABW0NT60_9MICO</name>
<accession>A0ABW0NT60</accession>
<reference evidence="2" key="1">
    <citation type="journal article" date="2019" name="Int. J. Syst. Evol. Microbiol.">
        <title>The Global Catalogue of Microorganisms (GCM) 10K type strain sequencing project: providing services to taxonomists for standard genome sequencing and annotation.</title>
        <authorList>
            <consortium name="The Broad Institute Genomics Platform"/>
            <consortium name="The Broad Institute Genome Sequencing Center for Infectious Disease"/>
            <person name="Wu L."/>
            <person name="Ma J."/>
        </authorList>
    </citation>
    <scope>NUCLEOTIDE SEQUENCE [LARGE SCALE GENOMIC DNA]</scope>
    <source>
        <strain evidence="2">CGMCC 4.6997</strain>
    </source>
</reference>
<keyword evidence="2" id="KW-1185">Reference proteome</keyword>
<dbReference type="RefSeq" id="WP_386739717.1">
    <property type="nucleotide sequence ID" value="NZ_JBHSMG010000001.1"/>
</dbReference>
<protein>
    <recommendedName>
        <fullName evidence="3">YCII-related domain-containing protein</fullName>
    </recommendedName>
</protein>
<sequence>MTIITDEFMRSMLPTTAGYTIVILKRTALYDREKQGAILWEHGRRNFSLRADGRLAIVCPIDDGSDTSGLGIFTTDVDETRRIMDDDPAVLAGIFSYEVHPCRSFPGDALP</sequence>
<evidence type="ECO:0000313" key="1">
    <source>
        <dbReference type="EMBL" id="MFC5502059.1"/>
    </source>
</evidence>
<dbReference type="Proteomes" id="UP001596039">
    <property type="component" value="Unassembled WGS sequence"/>
</dbReference>
<dbReference type="EMBL" id="JBHSMG010000001">
    <property type="protein sequence ID" value="MFC5502059.1"/>
    <property type="molecule type" value="Genomic_DNA"/>
</dbReference>